<reference evidence="1" key="1">
    <citation type="submission" date="2021-05" db="EMBL/GenBank/DDBJ databases">
        <authorList>
            <person name="Scholz U."/>
            <person name="Mascher M."/>
            <person name="Fiebig A."/>
        </authorList>
    </citation>
    <scope>NUCLEOTIDE SEQUENCE [LARGE SCALE GENOMIC DNA]</scope>
</reference>
<keyword evidence="2" id="KW-1185">Reference proteome</keyword>
<proteinExistence type="predicted"/>
<evidence type="ECO:0000313" key="2">
    <source>
        <dbReference type="Proteomes" id="UP001732700"/>
    </source>
</evidence>
<protein>
    <submittedName>
        <fullName evidence="1">Uncharacterized protein</fullName>
    </submittedName>
</protein>
<reference evidence="1" key="2">
    <citation type="submission" date="2025-09" db="UniProtKB">
        <authorList>
            <consortium name="EnsemblPlants"/>
        </authorList>
    </citation>
    <scope>IDENTIFICATION</scope>
</reference>
<dbReference type="Proteomes" id="UP001732700">
    <property type="component" value="Chromosome 6A"/>
</dbReference>
<evidence type="ECO:0000313" key="1">
    <source>
        <dbReference type="EnsemblPlants" id="AVESA.00010b.r2.6AG1073400.1.CDS.1"/>
    </source>
</evidence>
<name>A0ACD5YVB1_AVESA</name>
<organism evidence="1 2">
    <name type="scientific">Avena sativa</name>
    <name type="common">Oat</name>
    <dbReference type="NCBI Taxonomy" id="4498"/>
    <lineage>
        <taxon>Eukaryota</taxon>
        <taxon>Viridiplantae</taxon>
        <taxon>Streptophyta</taxon>
        <taxon>Embryophyta</taxon>
        <taxon>Tracheophyta</taxon>
        <taxon>Spermatophyta</taxon>
        <taxon>Magnoliopsida</taxon>
        <taxon>Liliopsida</taxon>
        <taxon>Poales</taxon>
        <taxon>Poaceae</taxon>
        <taxon>BOP clade</taxon>
        <taxon>Pooideae</taxon>
        <taxon>Poodae</taxon>
        <taxon>Poeae</taxon>
        <taxon>Poeae Chloroplast Group 1 (Aveneae type)</taxon>
        <taxon>Aveninae</taxon>
        <taxon>Avena</taxon>
    </lineage>
</organism>
<sequence length="588" mass="67659">MYALGCMSFRSRSHEHQQLVVFWAPFLLLHLGGQDTITALDMEDNQLWLRHLLNLVVQTVGVAYVIYKYIAGTSSKTLLRPAVMVLLAGFLKYGDRVWALKSSSLDNINKFLNDVERPRVWGALRFQDAQWIIHSRRRVDSEEVLQGAHDLLPICMGQLVDYKFWPSPLQSKAIMLFHENGCMYELIGMQLSLMHELLYTKAAVVHTWSGYFIRAFSLAAIVFAFFQFQFQYSTRKNSVDAILTYILLAGALLLEMATVLRAIVSSWTCALLSARRWHRLHSIALSVQRCIKAAQWTRWSGSIGQRKLLILEEESGDGGLFRTRSRKMASRLMMGLMDFWDKQQKNTQFIIISKDTKELVLKEILRMVKACEGNEEVMRTYSGQCALKPYEAFLDDSTPSTDIDFDNKIVIWHCATQILILCVQEIRHDTMVEAVGALSSYMMFLLVENPTILPSPVRSKLYDNVPRVHIPRYHVSSDMKEFIEGVKMMAGDSELSTTLVRGAELAGRLLEMEEQQEGEMMQVVLGVWVEMMCYAAHNCSRDSHARLLHRGGEFITIVWLLSTAIFNHYYRDEPWFKERMINFFHEGV</sequence>
<dbReference type="EnsemblPlants" id="AVESA.00010b.r2.6AG1073400.1">
    <property type="protein sequence ID" value="AVESA.00010b.r2.6AG1073400.1.CDS.1"/>
    <property type="gene ID" value="AVESA.00010b.r2.6AG1073400"/>
</dbReference>
<accession>A0ACD5YVB1</accession>